<accession>A0A8J7WCZ2</accession>
<sequence>MKGVKLVNLGLPKSGTSTLSRALWEAGWKAADHKIRRGRPHPSKLVGSFVAEHLYRGYFDTGNPFKYLGYYDALTEVSVQNAALSLWPQCDYAMIRAMRLARRRVLFVATWREPEEIADSIMRWRNLGSERLPAGHIPGLPAGWGETEAQRLRWITGHYTMLLDLFAGDPRFLMLPVAARDARARLARFIGRDLPWWGRENANADNPAEAED</sequence>
<dbReference type="EMBL" id="JAGTUU010000001">
    <property type="protein sequence ID" value="MBS0122878.1"/>
    <property type="molecule type" value="Genomic_DNA"/>
</dbReference>
<evidence type="ECO:0000313" key="2">
    <source>
        <dbReference type="Proteomes" id="UP000681356"/>
    </source>
</evidence>
<dbReference type="Gene3D" id="3.40.50.300">
    <property type="entry name" value="P-loop containing nucleotide triphosphate hydrolases"/>
    <property type="match status" value="1"/>
</dbReference>
<keyword evidence="2" id="KW-1185">Reference proteome</keyword>
<dbReference type="SUPFAM" id="SSF52540">
    <property type="entry name" value="P-loop containing nucleoside triphosphate hydrolases"/>
    <property type="match status" value="1"/>
</dbReference>
<dbReference type="InterPro" id="IPR027417">
    <property type="entry name" value="P-loop_NTPase"/>
</dbReference>
<dbReference type="RefSeq" id="WP_212534847.1">
    <property type="nucleotide sequence ID" value="NZ_JAGTUU010000001.1"/>
</dbReference>
<proteinExistence type="predicted"/>
<reference evidence="1" key="1">
    <citation type="submission" date="2021-04" db="EMBL/GenBank/DDBJ databases">
        <authorList>
            <person name="Yoon J."/>
        </authorList>
    </citation>
    <scope>NUCLEOTIDE SEQUENCE</scope>
    <source>
        <strain evidence="1">KMU-90</strain>
    </source>
</reference>
<organism evidence="1 2">
    <name type="scientific">Thetidibacter halocola</name>
    <dbReference type="NCBI Taxonomy" id="2827239"/>
    <lineage>
        <taxon>Bacteria</taxon>
        <taxon>Pseudomonadati</taxon>
        <taxon>Pseudomonadota</taxon>
        <taxon>Alphaproteobacteria</taxon>
        <taxon>Rhodobacterales</taxon>
        <taxon>Roseobacteraceae</taxon>
        <taxon>Thetidibacter</taxon>
    </lineage>
</organism>
<gene>
    <name evidence="1" type="ORF">KB874_01935</name>
</gene>
<dbReference type="Proteomes" id="UP000681356">
    <property type="component" value="Unassembled WGS sequence"/>
</dbReference>
<protein>
    <submittedName>
        <fullName evidence="1">Sulfotransferase family protein</fullName>
    </submittedName>
</protein>
<evidence type="ECO:0000313" key="1">
    <source>
        <dbReference type="EMBL" id="MBS0122878.1"/>
    </source>
</evidence>
<name>A0A8J7WCZ2_9RHOB</name>
<dbReference type="AlphaFoldDB" id="A0A8J7WCZ2"/>
<comment type="caution">
    <text evidence="1">The sequence shown here is derived from an EMBL/GenBank/DDBJ whole genome shotgun (WGS) entry which is preliminary data.</text>
</comment>